<dbReference type="EMBL" id="BJWL01000444">
    <property type="protein sequence ID" value="GFS45072.1"/>
    <property type="molecule type" value="Genomic_DNA"/>
</dbReference>
<evidence type="ECO:0000313" key="2">
    <source>
        <dbReference type="EMBL" id="GFS45072.1"/>
    </source>
</evidence>
<comment type="caution">
    <text evidence="2">The sequence shown here is derived from an EMBL/GenBank/DDBJ whole genome shotgun (WGS) entry which is preliminary data.</text>
</comment>
<evidence type="ECO:0000313" key="3">
    <source>
        <dbReference type="Proteomes" id="UP000585474"/>
    </source>
</evidence>
<protein>
    <submittedName>
        <fullName evidence="2">Uncharacterized protein</fullName>
    </submittedName>
</protein>
<keyword evidence="3" id="KW-1185">Reference proteome</keyword>
<dbReference type="AlphaFoldDB" id="A0A7J0DYK0"/>
<gene>
    <name evidence="2" type="ORF">Acr_00g0093970</name>
</gene>
<dbReference type="Proteomes" id="UP000585474">
    <property type="component" value="Unassembled WGS sequence"/>
</dbReference>
<feature type="region of interest" description="Disordered" evidence="1">
    <location>
        <begin position="63"/>
        <end position="89"/>
    </location>
</feature>
<evidence type="ECO:0000256" key="1">
    <source>
        <dbReference type="SAM" id="MobiDB-lite"/>
    </source>
</evidence>
<accession>A0A7J0DYK0</accession>
<sequence>MADISSGEIPSQAPPSWPAEVILHLLYSSQQFRVSISAPQTLYNGFVHNVVMHLVSLKARKRSGVDSGSFNSNEGIDASRGSPETSQHDMLRGFPSSYKGKDDEFKITEPEPLSESELKETNAHIGMTDQVGVLSLQLLGMIQRYSLRNSQGPTSFLPVVDAEQSELHACNNMAITPAESPRSGMGISVCSAVENRNSACFPLDKDEDSEFIIMEPEPLSEPELKENNVLTSKID</sequence>
<name>A0A7J0DYK0_9ERIC</name>
<proteinExistence type="predicted"/>
<organism evidence="2 3">
    <name type="scientific">Actinidia rufa</name>
    <dbReference type="NCBI Taxonomy" id="165716"/>
    <lineage>
        <taxon>Eukaryota</taxon>
        <taxon>Viridiplantae</taxon>
        <taxon>Streptophyta</taxon>
        <taxon>Embryophyta</taxon>
        <taxon>Tracheophyta</taxon>
        <taxon>Spermatophyta</taxon>
        <taxon>Magnoliopsida</taxon>
        <taxon>eudicotyledons</taxon>
        <taxon>Gunneridae</taxon>
        <taxon>Pentapetalae</taxon>
        <taxon>asterids</taxon>
        <taxon>Ericales</taxon>
        <taxon>Actinidiaceae</taxon>
        <taxon>Actinidia</taxon>
    </lineage>
</organism>
<reference evidence="3" key="1">
    <citation type="submission" date="2019-07" db="EMBL/GenBank/DDBJ databases">
        <title>De Novo Assembly of kiwifruit Actinidia rufa.</title>
        <authorList>
            <person name="Sugita-Konishi S."/>
            <person name="Sato K."/>
            <person name="Mori E."/>
            <person name="Abe Y."/>
            <person name="Kisaki G."/>
            <person name="Hamano K."/>
            <person name="Suezawa K."/>
            <person name="Otani M."/>
            <person name="Fukuda T."/>
            <person name="Manabe T."/>
            <person name="Gomi K."/>
            <person name="Tabuchi M."/>
            <person name="Akimitsu K."/>
            <person name="Kataoka I."/>
        </authorList>
    </citation>
    <scope>NUCLEOTIDE SEQUENCE [LARGE SCALE GENOMIC DNA]</scope>
    <source>
        <strain evidence="3">cv. Fuchu</strain>
    </source>
</reference>